<evidence type="ECO:0000256" key="1">
    <source>
        <dbReference type="SAM" id="Coils"/>
    </source>
</evidence>
<proteinExistence type="predicted"/>
<sequence length="1701" mass="197251">MASSPTVNDRFEVDKQLGCFPRSEKKMKTASEMSPRSTRVAFDEKEKELMEVRTYWQEEYKTKVSEIASLEAALKDAVRSRNIDVEELRLSYENVLDARNGEISELRRTLDELTRTKDEILASAEKSTESKLRAKDAEVTRLRIWLEEAKKSNAQGREVLNSYQRRVADKEIEIEAVKKSSEESIKLLEQQIEKLQALLSAVIDEKDNDSENTKVAFDSVVEEKERQIAMLKESSINELKAKEEENKRHEKDILRMEEELAEKQSEIEQIHVTVQNLQNIMKANEEERNKLTEVLRVASETRRQEMMELQGQQQKLLDHKESELMSLEKLIKEQTKRHEMMLREKDKQIEEMSAKLAWVETQLTSEWLEKGNKEDLSTKLTSLLKKMGDMKAEKGILEKDVTELVKDIRAKESQLNDIQKKCESEAQKKQMLQQDFDSLTRDLDSWKSSMKLIEGERNFLEKEEKSLKEDLERKSNALCEFECKVESLESIRQNLETLIRQLREENSDALQTQKNLELALLEKDKEQNLLKEKLNITEKKFAMEIEHRIIKEESTAATITNLRSNYEESQNENKQLKISLDERENDVASLSRLLENAKQQEHKLDAELEHLSEELEVLNEKFMKGRNEKDALERSLASAVTLKQQEVEELQQKLDKTLNDHKLEMEKREQCWREAMAIKDELVKDAKRSFDERIMWKENEIQKLERLLETATSEFRSVKESLETSLTLRKEEICFLTKALNDKEERIAEVLGANKDIMQKKGELEELFEECNTKLIEETQARQIQSSEIVLARDTILKLESNLREKEEVLKAAQKEVEDLHTQLKEQEEHCVTEIKNILNSAEEGFKERENVAEKLKAVIQNNAVKYHQSLKGKEDKITTLKKELQNSNKDVEDMRVNMASLVQQADENEAKLKRDLKITQDESDLLDKKLSELKGRLWKKDKELEMMEANMINAASDFETKQNLRDQEKKVVMEELSNERRKVHELENSSSWLKGELERKELLMQERTGKYETSEVELKETLSNLSSLQDNFNRVKELLNLAESEKVCADEVKQSLLQELEKQKRYCDGKEGKIAVLLHKVKILKKSSFETAQTNKKLEENIATLQIKLNEKAIEATTLKSELDGKEEEFKQQSSLLEEMELEGTELKNKITDLEKTISSQKSEIDEAMGREEELKEAVKDLLRSLNESEVNTRALVSNLEDGKSQNGKLRSEYENFKISAMKEKGELRGEVEHLHSELDKQEGLLLVLNKEKENLLAELGKTKQAEENTITSLECHIKSLKRENSSLIDKVQTLEEESKQRFAEIAEVNSALSSAEVSKEFLIQEVERLRSSVSGKEESLREVHKSLEAAQKENSHFKYEITSLKENLARSVSEKDHLLESFEEMKSSASQVKQKMEEVMSEKENTITRAEGIIRSLKQDNESLKSQLLKCEGEVKAEKKSVVELLGKRQEMSAEIDSLNRDKGILEASLKDMDLYPVKLKATQDSLTKTKNSLKAVKGQLKEELEEKKTLTKTIQDLQSINTELKKKLDVQATVKHAELELVKKQLEEKNKEFYDLKVASTTQEMNLREAQLKIKEVESSLKNETAFRQSVSVRNDQLQQEVTVLRERNKNELSILKKSLDVAIGRWESGLHSKCSDQAQTQCVEKMDNKTIQKLRELYFKVSELETQLNQEKNDHLLSLAQVRVEGQRYMTGELRTD</sequence>
<dbReference type="Proteomes" id="UP001159427">
    <property type="component" value="Unassembled WGS sequence"/>
</dbReference>
<feature type="coiled-coil region" evidence="1">
    <location>
        <begin position="1096"/>
        <end position="1193"/>
    </location>
</feature>
<gene>
    <name evidence="2" type="ORF">PEVE_00000223</name>
</gene>
<feature type="coiled-coil region" evidence="1">
    <location>
        <begin position="1240"/>
        <end position="1299"/>
    </location>
</feature>
<feature type="coiled-coil region" evidence="1">
    <location>
        <begin position="96"/>
        <end position="205"/>
    </location>
</feature>
<feature type="coiled-coil region" evidence="1">
    <location>
        <begin position="970"/>
        <end position="1046"/>
    </location>
</feature>
<accession>A0ABN8LT42</accession>
<feature type="coiled-coil region" evidence="1">
    <location>
        <begin position="559"/>
        <end position="667"/>
    </location>
</feature>
<feature type="coiled-coil region" evidence="1">
    <location>
        <begin position="789"/>
        <end position="830"/>
    </location>
</feature>
<evidence type="ECO:0000313" key="3">
    <source>
        <dbReference type="Proteomes" id="UP001159427"/>
    </source>
</evidence>
<keyword evidence="3" id="KW-1185">Reference proteome</keyword>
<feature type="coiled-coil region" evidence="1">
    <location>
        <begin position="1349"/>
        <end position="1559"/>
    </location>
</feature>
<reference evidence="2 3" key="1">
    <citation type="submission" date="2022-05" db="EMBL/GenBank/DDBJ databases">
        <authorList>
            <consortium name="Genoscope - CEA"/>
            <person name="William W."/>
        </authorList>
    </citation>
    <scope>NUCLEOTIDE SEQUENCE [LARGE SCALE GENOMIC DNA]</scope>
</reference>
<protein>
    <submittedName>
        <fullName evidence="2">Uncharacterized protein</fullName>
    </submittedName>
</protein>
<name>A0ABN8LT42_9CNID</name>
<dbReference type="Gene3D" id="1.10.287.1490">
    <property type="match status" value="1"/>
</dbReference>
<comment type="caution">
    <text evidence="2">The sequence shown here is derived from an EMBL/GenBank/DDBJ whole genome shotgun (WGS) entry which is preliminary data.</text>
</comment>
<feature type="coiled-coil region" evidence="1">
    <location>
        <begin position="871"/>
        <end position="923"/>
    </location>
</feature>
<dbReference type="EMBL" id="CALNXI010000100">
    <property type="protein sequence ID" value="CAH3018914.1"/>
    <property type="molecule type" value="Genomic_DNA"/>
</dbReference>
<feature type="coiled-coil region" evidence="1">
    <location>
        <begin position="232"/>
        <end position="519"/>
    </location>
</feature>
<evidence type="ECO:0000313" key="2">
    <source>
        <dbReference type="EMBL" id="CAH3018914.1"/>
    </source>
</evidence>
<organism evidence="2 3">
    <name type="scientific">Porites evermanni</name>
    <dbReference type="NCBI Taxonomy" id="104178"/>
    <lineage>
        <taxon>Eukaryota</taxon>
        <taxon>Metazoa</taxon>
        <taxon>Cnidaria</taxon>
        <taxon>Anthozoa</taxon>
        <taxon>Hexacorallia</taxon>
        <taxon>Scleractinia</taxon>
        <taxon>Fungiina</taxon>
        <taxon>Poritidae</taxon>
        <taxon>Porites</taxon>
    </lineage>
</organism>
<feature type="coiled-coil region" evidence="1">
    <location>
        <begin position="694"/>
        <end position="721"/>
    </location>
</feature>
<keyword evidence="1" id="KW-0175">Coiled coil</keyword>